<dbReference type="Proteomes" id="UP001366166">
    <property type="component" value="Chromosome"/>
</dbReference>
<reference evidence="5" key="1">
    <citation type="journal article" date="2023" name="Arch. Microbiol.">
        <title>Desulfoferula mesophilus gen. nov. sp. nov., a mesophilic sulfate-reducing bacterium isolated from a brackish lake sediment.</title>
        <authorList>
            <person name="Watanabe T."/>
            <person name="Yabe T."/>
            <person name="Tsuji J.M."/>
            <person name="Fukui M."/>
        </authorList>
    </citation>
    <scope>NUCLEOTIDE SEQUENCE [LARGE SCALE GENOMIC DNA]</scope>
    <source>
        <strain evidence="5">12FAK</strain>
    </source>
</reference>
<keyword evidence="3" id="KW-0663">Pyridoxal phosphate</keyword>
<evidence type="ECO:0000313" key="4">
    <source>
        <dbReference type="EMBL" id="BEQ16758.1"/>
    </source>
</evidence>
<dbReference type="PANTHER" id="PTHR42743">
    <property type="entry name" value="AMINO-ACID AMINOTRANSFERASE"/>
    <property type="match status" value="1"/>
</dbReference>
<dbReference type="SUPFAM" id="SSF56752">
    <property type="entry name" value="D-aminoacid aminotransferase-like PLP-dependent enzymes"/>
    <property type="match status" value="1"/>
</dbReference>
<evidence type="ECO:0000256" key="3">
    <source>
        <dbReference type="ARBA" id="ARBA00022898"/>
    </source>
</evidence>
<proteinExistence type="inferred from homology"/>
<evidence type="ECO:0000313" key="5">
    <source>
        <dbReference type="Proteomes" id="UP001366166"/>
    </source>
</evidence>
<comment type="similarity">
    <text evidence="2">Belongs to the class-IV pyridoxal-phosphate-dependent aminotransferase family.</text>
</comment>
<evidence type="ECO:0000256" key="2">
    <source>
        <dbReference type="ARBA" id="ARBA00009320"/>
    </source>
</evidence>
<keyword evidence="4" id="KW-0808">Transferase</keyword>
<keyword evidence="5" id="KW-1185">Reference proteome</keyword>
<keyword evidence="4" id="KW-0032">Aminotransferase</keyword>
<dbReference type="InterPro" id="IPR036038">
    <property type="entry name" value="Aminotransferase-like"/>
</dbReference>
<gene>
    <name evidence="4" type="ORF">FAK_38240</name>
</gene>
<dbReference type="AlphaFoldDB" id="A0AAU9EI07"/>
<protein>
    <submittedName>
        <fullName evidence="4">Aminotransferase</fullName>
    </submittedName>
</protein>
<organism evidence="4 5">
    <name type="scientific">Desulfoferula mesophila</name>
    <dbReference type="NCBI Taxonomy" id="3058419"/>
    <lineage>
        <taxon>Bacteria</taxon>
        <taxon>Pseudomonadati</taxon>
        <taxon>Thermodesulfobacteriota</taxon>
        <taxon>Desulfarculia</taxon>
        <taxon>Desulfarculales</taxon>
        <taxon>Desulfarculaceae</taxon>
        <taxon>Desulfoferula</taxon>
    </lineage>
</organism>
<dbReference type="InterPro" id="IPR001544">
    <property type="entry name" value="Aminotrans_IV"/>
</dbReference>
<sequence length="320" mass="35035">MSPDEALERLKALPRPWARDYLAMYSNWLGGVVTEPWLMSVPLDDHLVHRGDGVFEATKCLNGRIYLFERHLERLKRSATSIHLEMPLTRRELTALAVAVIKAGGQRECMLRIFLSRGPGGFSTNPYECPQAGVYVMASRIHPPAEEIYERGANLGVSQVPAKSGFFAGVKSCNYLPNVLLKREAITHGWDFAICLDPEGYLAEGSTENMGLVDREGVLLLPPPDNILEGTTAKRTVELAAGLVERGELAGVVRRHLGVEELSTAAEVLLFGTTLDVLPVCRIDGKPVGDGQVGPVAKKLRALILDDIANNPEMSTAVWE</sequence>
<dbReference type="CDD" id="cd00449">
    <property type="entry name" value="PLPDE_IV"/>
    <property type="match status" value="1"/>
</dbReference>
<dbReference type="GO" id="GO:0008483">
    <property type="term" value="F:transaminase activity"/>
    <property type="evidence" value="ECO:0007669"/>
    <property type="project" value="UniProtKB-KW"/>
</dbReference>
<accession>A0AAU9EI07</accession>
<dbReference type="KEGG" id="dmp:FAK_38240"/>
<dbReference type="PANTHER" id="PTHR42743:SF22">
    <property type="entry name" value="D-AMINO-ACID TRANSAMINASE, CHLOROPLASTIC"/>
    <property type="match status" value="1"/>
</dbReference>
<dbReference type="GO" id="GO:0046394">
    <property type="term" value="P:carboxylic acid biosynthetic process"/>
    <property type="evidence" value="ECO:0007669"/>
    <property type="project" value="UniProtKB-ARBA"/>
</dbReference>
<name>A0AAU9EI07_9BACT</name>
<comment type="cofactor">
    <cofactor evidence="1">
        <name>pyridoxal 5'-phosphate</name>
        <dbReference type="ChEBI" id="CHEBI:597326"/>
    </cofactor>
</comment>
<dbReference type="InterPro" id="IPR043132">
    <property type="entry name" value="BCAT-like_C"/>
</dbReference>
<dbReference type="Pfam" id="PF01063">
    <property type="entry name" value="Aminotran_4"/>
    <property type="match status" value="1"/>
</dbReference>
<dbReference type="InterPro" id="IPR050571">
    <property type="entry name" value="Class-IV_PLP-Dep_Aminotrnsfr"/>
</dbReference>
<dbReference type="EMBL" id="AP028679">
    <property type="protein sequence ID" value="BEQ16758.1"/>
    <property type="molecule type" value="Genomic_DNA"/>
</dbReference>
<dbReference type="Gene3D" id="3.20.10.10">
    <property type="entry name" value="D-amino Acid Aminotransferase, subunit A, domain 2"/>
    <property type="match status" value="1"/>
</dbReference>
<evidence type="ECO:0000256" key="1">
    <source>
        <dbReference type="ARBA" id="ARBA00001933"/>
    </source>
</evidence>
<dbReference type="Gene3D" id="3.30.470.10">
    <property type="match status" value="1"/>
</dbReference>
<dbReference type="GO" id="GO:0008652">
    <property type="term" value="P:amino acid biosynthetic process"/>
    <property type="evidence" value="ECO:0007669"/>
    <property type="project" value="UniProtKB-ARBA"/>
</dbReference>
<dbReference type="InterPro" id="IPR043131">
    <property type="entry name" value="BCAT-like_N"/>
</dbReference>
<dbReference type="FunFam" id="3.20.10.10:FF:000002">
    <property type="entry name" value="D-alanine aminotransferase"/>
    <property type="match status" value="1"/>
</dbReference>